<accession>A0A8T2MVH3</accession>
<dbReference type="Proteomes" id="UP000824540">
    <property type="component" value="Unassembled WGS sequence"/>
</dbReference>
<comment type="caution">
    <text evidence="1">The sequence shown here is derived from an EMBL/GenBank/DDBJ whole genome shotgun (WGS) entry which is preliminary data.</text>
</comment>
<organism evidence="1 2">
    <name type="scientific">Albula glossodonta</name>
    <name type="common">roundjaw bonefish</name>
    <dbReference type="NCBI Taxonomy" id="121402"/>
    <lineage>
        <taxon>Eukaryota</taxon>
        <taxon>Metazoa</taxon>
        <taxon>Chordata</taxon>
        <taxon>Craniata</taxon>
        <taxon>Vertebrata</taxon>
        <taxon>Euteleostomi</taxon>
        <taxon>Actinopterygii</taxon>
        <taxon>Neopterygii</taxon>
        <taxon>Teleostei</taxon>
        <taxon>Albuliformes</taxon>
        <taxon>Albulidae</taxon>
        <taxon>Albula</taxon>
    </lineage>
</organism>
<keyword evidence="2" id="KW-1185">Reference proteome</keyword>
<dbReference type="AlphaFoldDB" id="A0A8T2MVH3"/>
<name>A0A8T2MVH3_9TELE</name>
<evidence type="ECO:0000313" key="1">
    <source>
        <dbReference type="EMBL" id="KAG9331673.1"/>
    </source>
</evidence>
<reference evidence="1" key="1">
    <citation type="thesis" date="2021" institute="BYU ScholarsArchive" country="Provo, UT, USA">
        <title>Applications of and Algorithms for Genome Assembly and Genomic Analyses with an Emphasis on Marine Teleosts.</title>
        <authorList>
            <person name="Pickett B.D."/>
        </authorList>
    </citation>
    <scope>NUCLEOTIDE SEQUENCE</scope>
    <source>
        <strain evidence="1">HI-2016</strain>
    </source>
</reference>
<sequence>MLVICGGMVGRGSSGFSQGGVSASRNLTVRQALPAQLNVNWKRSWAAALRLLSFLEVSGNHGASPPGSSDGEMCISAAELLASPAVLGGFGR</sequence>
<feature type="non-terminal residue" evidence="1">
    <location>
        <position position="1"/>
    </location>
</feature>
<dbReference type="EMBL" id="JAFBMS010000309">
    <property type="protein sequence ID" value="KAG9331673.1"/>
    <property type="molecule type" value="Genomic_DNA"/>
</dbReference>
<gene>
    <name evidence="1" type="ORF">JZ751_018472</name>
</gene>
<proteinExistence type="predicted"/>
<protein>
    <submittedName>
        <fullName evidence="1">Uncharacterized protein</fullName>
    </submittedName>
</protein>
<evidence type="ECO:0000313" key="2">
    <source>
        <dbReference type="Proteomes" id="UP000824540"/>
    </source>
</evidence>